<dbReference type="EMBL" id="CP159510">
    <property type="protein sequence ID" value="XCJ15764.1"/>
    <property type="molecule type" value="Genomic_DNA"/>
</dbReference>
<dbReference type="RefSeq" id="WP_353947540.1">
    <property type="nucleotide sequence ID" value="NZ_CP159510.1"/>
</dbReference>
<dbReference type="AlphaFoldDB" id="A0AAU8ICH8"/>
<dbReference type="InterPro" id="IPR025616">
    <property type="entry name" value="YpjP"/>
</dbReference>
<sequence>MIPKFMRKTLIGIVAVLTFGAIVPTFPANYLDKQSDKQNIQSTKGQKTDLPAYVETQEASRRTGWSAAVPDNEPVEKLISAFSSYALLEVRYQGLHKFGRRITEKMGYQYATEVAPAFAAVIRELSRGHDSEWVRSLAVTHSAAPGLGERILHIYNTDSGKNVLKLHVRRDHPPLDGYWFDFHYHSARDGFQAHHELKKIYWGKNIPPKWRA</sequence>
<gene>
    <name evidence="1" type="ORF">ABNN70_08460</name>
</gene>
<dbReference type="Pfam" id="PF14005">
    <property type="entry name" value="YpjP"/>
    <property type="match status" value="1"/>
</dbReference>
<organism evidence="1">
    <name type="scientific">Sporolactobacillus sp. Y61</name>
    <dbReference type="NCBI Taxonomy" id="3160863"/>
    <lineage>
        <taxon>Bacteria</taxon>
        <taxon>Bacillati</taxon>
        <taxon>Bacillota</taxon>
        <taxon>Bacilli</taxon>
        <taxon>Bacillales</taxon>
        <taxon>Sporolactobacillaceae</taxon>
        <taxon>Sporolactobacillus</taxon>
    </lineage>
</organism>
<evidence type="ECO:0000313" key="1">
    <source>
        <dbReference type="EMBL" id="XCJ15764.1"/>
    </source>
</evidence>
<reference evidence="1" key="1">
    <citation type="submission" date="2024-06" db="EMBL/GenBank/DDBJ databases">
        <authorList>
            <person name="Fan A."/>
            <person name="Zhang F.Y."/>
            <person name="Zhang L."/>
        </authorList>
    </citation>
    <scope>NUCLEOTIDE SEQUENCE</scope>
    <source>
        <strain evidence="1">Y61</strain>
    </source>
</reference>
<name>A0AAU8ICH8_9BACL</name>
<proteinExistence type="predicted"/>
<accession>A0AAU8ICH8</accession>
<protein>
    <submittedName>
        <fullName evidence="1">YpjP family protein</fullName>
    </submittedName>
</protein>